<evidence type="ECO:0000313" key="2">
    <source>
        <dbReference type="EMBL" id="KAK9284258.1"/>
    </source>
</evidence>
<dbReference type="InterPro" id="IPR001810">
    <property type="entry name" value="F-box_dom"/>
</dbReference>
<dbReference type="PANTHER" id="PTHR31111:SF136">
    <property type="entry name" value="F-BOX ASSOCIATED DOMAIN-CONTAINING PROTEIN"/>
    <property type="match status" value="1"/>
</dbReference>
<dbReference type="SMART" id="SM00256">
    <property type="entry name" value="FBOX"/>
    <property type="match status" value="1"/>
</dbReference>
<keyword evidence="3" id="KW-1185">Reference proteome</keyword>
<dbReference type="PANTHER" id="PTHR31111">
    <property type="entry name" value="BNAA05G37150D PROTEIN-RELATED"/>
    <property type="match status" value="1"/>
</dbReference>
<dbReference type="EMBL" id="JBBPBK010000005">
    <property type="protein sequence ID" value="KAK9284258.1"/>
    <property type="molecule type" value="Genomic_DNA"/>
</dbReference>
<comment type="caution">
    <text evidence="2">The sequence shown here is derived from an EMBL/GenBank/DDBJ whole genome shotgun (WGS) entry which is preliminary data.</text>
</comment>
<gene>
    <name evidence="2" type="ORF">L1049_023427</name>
</gene>
<accession>A0AAP0X3G8</accession>
<feature type="domain" description="F-box" evidence="1">
    <location>
        <begin position="5"/>
        <end position="44"/>
    </location>
</feature>
<name>A0AAP0X3G8_LIQFO</name>
<evidence type="ECO:0000259" key="1">
    <source>
        <dbReference type="SMART" id="SM00256"/>
    </source>
</evidence>
<proteinExistence type="predicted"/>
<dbReference type="Proteomes" id="UP001415857">
    <property type="component" value="Unassembled WGS sequence"/>
</dbReference>
<organism evidence="2 3">
    <name type="scientific">Liquidambar formosana</name>
    <name type="common">Formosan gum</name>
    <dbReference type="NCBI Taxonomy" id="63359"/>
    <lineage>
        <taxon>Eukaryota</taxon>
        <taxon>Viridiplantae</taxon>
        <taxon>Streptophyta</taxon>
        <taxon>Embryophyta</taxon>
        <taxon>Tracheophyta</taxon>
        <taxon>Spermatophyta</taxon>
        <taxon>Magnoliopsida</taxon>
        <taxon>eudicotyledons</taxon>
        <taxon>Gunneridae</taxon>
        <taxon>Pentapetalae</taxon>
        <taxon>Saxifragales</taxon>
        <taxon>Altingiaceae</taxon>
        <taxon>Liquidambar</taxon>
    </lineage>
</organism>
<dbReference type="Pfam" id="PF00646">
    <property type="entry name" value="F-box"/>
    <property type="match status" value="1"/>
</dbReference>
<dbReference type="Gene3D" id="1.20.1280.50">
    <property type="match status" value="1"/>
</dbReference>
<reference evidence="2 3" key="1">
    <citation type="journal article" date="2024" name="Plant J.">
        <title>Genome sequences and population genomics reveal climatic adaptation and genomic divergence between two closely related sweetgum species.</title>
        <authorList>
            <person name="Xu W.Q."/>
            <person name="Ren C.Q."/>
            <person name="Zhang X.Y."/>
            <person name="Comes H.P."/>
            <person name="Liu X.H."/>
            <person name="Li Y.G."/>
            <person name="Kettle C.J."/>
            <person name="Jalonen R."/>
            <person name="Gaisberger H."/>
            <person name="Ma Y.Z."/>
            <person name="Qiu Y.X."/>
        </authorList>
    </citation>
    <scope>NUCLEOTIDE SEQUENCE [LARGE SCALE GENOMIC DNA]</scope>
    <source>
        <strain evidence="2">Hangzhou</strain>
    </source>
</reference>
<sequence>MSGYFPPEIFDEILLTLSLKTLLRCTCVCKLWNFLITDPIFITTHLNRTTVSANTNNDLLLLRQYFGKHEGERYSLRRDNPTLDEFAELEFPFQATGSGPHGKASSELFGFDAKSNDYKVVRLVYPDCTKGSVVEVYSLSTGVWRGIRAGASALWDHFRCHGKGEGKGKFSIWVMKQYGVAESWSKQFIIDSQGRWSTPLGLSKSGEILLATSNEEVVSYHPETQQVMDVAIRGSEVLFYLGNYVESLVLVSGVLRREEESCGEESKNGGLE</sequence>
<protein>
    <recommendedName>
        <fullName evidence="1">F-box domain-containing protein</fullName>
    </recommendedName>
</protein>
<dbReference type="AlphaFoldDB" id="A0AAP0X3G8"/>
<dbReference type="InterPro" id="IPR036047">
    <property type="entry name" value="F-box-like_dom_sf"/>
</dbReference>
<dbReference type="SUPFAM" id="SSF81383">
    <property type="entry name" value="F-box domain"/>
    <property type="match status" value="1"/>
</dbReference>
<evidence type="ECO:0000313" key="3">
    <source>
        <dbReference type="Proteomes" id="UP001415857"/>
    </source>
</evidence>